<feature type="signal peptide" evidence="1">
    <location>
        <begin position="1"/>
        <end position="26"/>
    </location>
</feature>
<dbReference type="Gene3D" id="3.30.450.150">
    <property type="entry name" value="Haem-degrading domain"/>
    <property type="match status" value="1"/>
</dbReference>
<organism evidence="2 3">
    <name type="scientific">Pseudocalidococcus azoricus BACA0444</name>
    <dbReference type="NCBI Taxonomy" id="2918990"/>
    <lineage>
        <taxon>Bacteria</taxon>
        <taxon>Bacillati</taxon>
        <taxon>Cyanobacteriota</taxon>
        <taxon>Cyanophyceae</taxon>
        <taxon>Acaryochloridales</taxon>
        <taxon>Thermosynechococcaceae</taxon>
        <taxon>Pseudocalidococcus</taxon>
        <taxon>Pseudocalidococcus azoricus</taxon>
    </lineage>
</organism>
<evidence type="ECO:0000313" key="3">
    <source>
        <dbReference type="Proteomes" id="UP001268256"/>
    </source>
</evidence>
<evidence type="ECO:0000313" key="2">
    <source>
        <dbReference type="EMBL" id="MDS3861967.1"/>
    </source>
</evidence>
<dbReference type="InterPro" id="IPR005624">
    <property type="entry name" value="PduO/GlcC-like"/>
</dbReference>
<dbReference type="InterPro" id="IPR038084">
    <property type="entry name" value="PduO/GlcC-like_sf"/>
</dbReference>
<feature type="chain" id="PRO_5042012121" evidence="1">
    <location>
        <begin position="27"/>
        <end position="177"/>
    </location>
</feature>
<protein>
    <submittedName>
        <fullName evidence="2">Heme-binding protein</fullName>
    </submittedName>
</protein>
<reference evidence="3" key="1">
    <citation type="submission" date="2023-07" db="EMBL/GenBank/DDBJ databases">
        <authorList>
            <person name="Luz R."/>
            <person name="Cordeiro R."/>
            <person name="Fonseca A."/>
            <person name="Goncalves V."/>
        </authorList>
    </citation>
    <scope>NUCLEOTIDE SEQUENCE [LARGE SCALE GENOMIC DNA]</scope>
    <source>
        <strain evidence="3">BACA0444</strain>
    </source>
</reference>
<dbReference type="RefSeq" id="WP_322879188.1">
    <property type="nucleotide sequence ID" value="NZ_JAVMIP010000019.1"/>
</dbReference>
<gene>
    <name evidence="2" type="ORF">RIF25_14275</name>
</gene>
<evidence type="ECO:0000256" key="1">
    <source>
        <dbReference type="SAM" id="SignalP"/>
    </source>
</evidence>
<dbReference type="AlphaFoldDB" id="A0AAE4FUU9"/>
<comment type="caution">
    <text evidence="2">The sequence shown here is derived from an EMBL/GenBank/DDBJ whole genome shotgun (WGS) entry which is preliminary data.</text>
</comment>
<dbReference type="EMBL" id="JAVMIP010000019">
    <property type="protein sequence ID" value="MDS3861967.1"/>
    <property type="molecule type" value="Genomic_DNA"/>
</dbReference>
<dbReference type="PANTHER" id="PTHR34309">
    <property type="entry name" value="SLR1406 PROTEIN"/>
    <property type="match status" value="1"/>
</dbReference>
<dbReference type="PANTHER" id="PTHR34309:SF10">
    <property type="entry name" value="SLR1406 PROTEIN"/>
    <property type="match status" value="1"/>
</dbReference>
<keyword evidence="1" id="KW-0732">Signal</keyword>
<dbReference type="SUPFAM" id="SSF143744">
    <property type="entry name" value="GlcG-like"/>
    <property type="match status" value="1"/>
</dbReference>
<proteinExistence type="predicted"/>
<sequence>MPYPKSLLLLCLNLGCWVGFSATALALPSYYQLPVDLAVEAGMTAVQTCQQQGYNVTATVVNRDGVVQAVIRGNNATPHTIQMSHDKAYTVITLGPIFKVDSTAAITAKMTPTPLPMGNVPLPPNPLYGINFSTGGLAIKVGDELIGAIGVSGGPGGNFDQACALKGLEKITPRLKP</sequence>
<name>A0AAE4FUU9_9CYAN</name>
<dbReference type="InterPro" id="IPR052517">
    <property type="entry name" value="GlcG_carb_metab_protein"/>
</dbReference>
<accession>A0AAE4FUU9</accession>
<dbReference type="Proteomes" id="UP001268256">
    <property type="component" value="Unassembled WGS sequence"/>
</dbReference>
<keyword evidence="3" id="KW-1185">Reference proteome</keyword>
<dbReference type="Pfam" id="PF03928">
    <property type="entry name" value="HbpS-like"/>
    <property type="match status" value="1"/>
</dbReference>